<reference evidence="2" key="2">
    <citation type="submission" date="2020-06" db="EMBL/GenBank/DDBJ databases">
        <authorList>
            <person name="Sheffer M."/>
        </authorList>
    </citation>
    <scope>NUCLEOTIDE SEQUENCE</scope>
</reference>
<dbReference type="EMBL" id="JABXBU010000030">
    <property type="protein sequence ID" value="KAF8784638.1"/>
    <property type="molecule type" value="Genomic_DNA"/>
</dbReference>
<accession>A0A8T0F2Y4</accession>
<keyword evidence="3" id="KW-1185">Reference proteome</keyword>
<name>A0A8T0F2Y4_ARGBR</name>
<comment type="caution">
    <text evidence="2">The sequence shown here is derived from an EMBL/GenBank/DDBJ whole genome shotgun (WGS) entry which is preliminary data.</text>
</comment>
<evidence type="ECO:0000256" key="1">
    <source>
        <dbReference type="SAM" id="MobiDB-lite"/>
    </source>
</evidence>
<dbReference type="Proteomes" id="UP000807504">
    <property type="component" value="Unassembled WGS sequence"/>
</dbReference>
<reference evidence="2" key="1">
    <citation type="journal article" date="2020" name="bioRxiv">
        <title>Chromosome-level reference genome of the European wasp spider Argiope bruennichi: a resource for studies on range expansion and evolutionary adaptation.</title>
        <authorList>
            <person name="Sheffer M.M."/>
            <person name="Hoppe A."/>
            <person name="Krehenwinkel H."/>
            <person name="Uhl G."/>
            <person name="Kuss A.W."/>
            <person name="Jensen L."/>
            <person name="Jensen C."/>
            <person name="Gillespie R.G."/>
            <person name="Hoff K.J."/>
            <person name="Prost S."/>
        </authorList>
    </citation>
    <scope>NUCLEOTIDE SEQUENCE</scope>
</reference>
<feature type="region of interest" description="Disordered" evidence="1">
    <location>
        <begin position="121"/>
        <end position="143"/>
    </location>
</feature>
<protein>
    <recommendedName>
        <fullName evidence="4">Reverse transcriptase domain-containing protein</fullName>
    </recommendedName>
</protein>
<evidence type="ECO:0008006" key="4">
    <source>
        <dbReference type="Google" id="ProtNLM"/>
    </source>
</evidence>
<gene>
    <name evidence="2" type="ORF">HNY73_010289</name>
</gene>
<evidence type="ECO:0000313" key="2">
    <source>
        <dbReference type="EMBL" id="KAF8784638.1"/>
    </source>
</evidence>
<evidence type="ECO:0000313" key="3">
    <source>
        <dbReference type="Proteomes" id="UP000807504"/>
    </source>
</evidence>
<dbReference type="AlphaFoldDB" id="A0A8T0F2Y4"/>
<sequence>MLEKSLYVDDLICSQRDFDSAFKTSLECFNVFKEESMELRKWKTNSVELRDKWREAGLEIDEEKYSINDNSALTPCKVLGLAWDSDLDVFPFDTRSSEKFLSKTVESSPGPSIQVLRPLESEVSATTTAEAEMEEFTAQLERR</sequence>
<proteinExistence type="predicted"/>
<organism evidence="2 3">
    <name type="scientific">Argiope bruennichi</name>
    <name type="common">Wasp spider</name>
    <name type="synonym">Aranea bruennichi</name>
    <dbReference type="NCBI Taxonomy" id="94029"/>
    <lineage>
        <taxon>Eukaryota</taxon>
        <taxon>Metazoa</taxon>
        <taxon>Ecdysozoa</taxon>
        <taxon>Arthropoda</taxon>
        <taxon>Chelicerata</taxon>
        <taxon>Arachnida</taxon>
        <taxon>Araneae</taxon>
        <taxon>Araneomorphae</taxon>
        <taxon>Entelegynae</taxon>
        <taxon>Araneoidea</taxon>
        <taxon>Araneidae</taxon>
        <taxon>Argiope</taxon>
    </lineage>
</organism>